<keyword evidence="1" id="KW-0472">Membrane</keyword>
<dbReference type="Pfam" id="PF26514">
    <property type="entry name" value="DUF8173"/>
    <property type="match status" value="1"/>
</dbReference>
<organism evidence="4 5">
    <name type="scientific">Candidatus Segetimicrobium genomatis</name>
    <dbReference type="NCBI Taxonomy" id="2569760"/>
    <lineage>
        <taxon>Bacteria</taxon>
        <taxon>Bacillati</taxon>
        <taxon>Candidatus Sysuimicrobiota</taxon>
        <taxon>Candidatus Sysuimicrobiia</taxon>
        <taxon>Candidatus Sysuimicrobiales</taxon>
        <taxon>Candidatus Segetimicrobiaceae</taxon>
        <taxon>Candidatus Segetimicrobium</taxon>
    </lineage>
</organism>
<keyword evidence="2" id="KW-0732">Signal</keyword>
<reference evidence="4 5" key="1">
    <citation type="journal article" date="2019" name="Nat. Microbiol.">
        <title>Mediterranean grassland soil C-N compound turnover is dependent on rainfall and depth, and is mediated by genomically divergent microorganisms.</title>
        <authorList>
            <person name="Diamond S."/>
            <person name="Andeer P.F."/>
            <person name="Li Z."/>
            <person name="Crits-Christoph A."/>
            <person name="Burstein D."/>
            <person name="Anantharaman K."/>
            <person name="Lane K.R."/>
            <person name="Thomas B.C."/>
            <person name="Pan C."/>
            <person name="Northen T.R."/>
            <person name="Banfield J.F."/>
        </authorList>
    </citation>
    <scope>NUCLEOTIDE SEQUENCE [LARGE SCALE GENOMIC DNA]</scope>
    <source>
        <strain evidence="4">NP_8</strain>
    </source>
</reference>
<evidence type="ECO:0000313" key="4">
    <source>
        <dbReference type="EMBL" id="TMI76495.1"/>
    </source>
</evidence>
<name>A0A537IYZ5_9BACT</name>
<feature type="transmembrane region" description="Helical" evidence="1">
    <location>
        <begin position="323"/>
        <end position="340"/>
    </location>
</feature>
<proteinExistence type="predicted"/>
<dbReference type="AlphaFoldDB" id="A0A537IYZ5"/>
<gene>
    <name evidence="4" type="ORF">E6H05_03480</name>
</gene>
<feature type="transmembrane region" description="Helical" evidence="1">
    <location>
        <begin position="288"/>
        <end position="311"/>
    </location>
</feature>
<dbReference type="InterPro" id="IPR058486">
    <property type="entry name" value="DUF8173"/>
</dbReference>
<evidence type="ECO:0000256" key="1">
    <source>
        <dbReference type="SAM" id="Phobius"/>
    </source>
</evidence>
<dbReference type="Proteomes" id="UP000318834">
    <property type="component" value="Unassembled WGS sequence"/>
</dbReference>
<feature type="transmembrane region" description="Helical" evidence="1">
    <location>
        <begin position="346"/>
        <end position="365"/>
    </location>
</feature>
<feature type="domain" description="DUF8173" evidence="3">
    <location>
        <begin position="226"/>
        <end position="360"/>
    </location>
</feature>
<feature type="signal peptide" evidence="2">
    <location>
        <begin position="1"/>
        <end position="17"/>
    </location>
</feature>
<feature type="chain" id="PRO_5021706703" evidence="2">
    <location>
        <begin position="18"/>
        <end position="392"/>
    </location>
</feature>
<feature type="transmembrane region" description="Helical" evidence="1">
    <location>
        <begin position="259"/>
        <end position="282"/>
    </location>
</feature>
<keyword evidence="1" id="KW-1133">Transmembrane helix</keyword>
<evidence type="ECO:0000256" key="2">
    <source>
        <dbReference type="SAM" id="SignalP"/>
    </source>
</evidence>
<evidence type="ECO:0000259" key="3">
    <source>
        <dbReference type="Pfam" id="PF26514"/>
    </source>
</evidence>
<dbReference type="EMBL" id="VBAP01000020">
    <property type="protein sequence ID" value="TMI76495.1"/>
    <property type="molecule type" value="Genomic_DNA"/>
</dbReference>
<evidence type="ECO:0000313" key="5">
    <source>
        <dbReference type="Proteomes" id="UP000318834"/>
    </source>
</evidence>
<keyword evidence="1" id="KW-0812">Transmembrane</keyword>
<protein>
    <submittedName>
        <fullName evidence="4">Polymer-forming cytoskeletal protein</fullName>
    </submittedName>
</protein>
<feature type="transmembrane region" description="Helical" evidence="1">
    <location>
        <begin position="218"/>
        <end position="239"/>
    </location>
</feature>
<comment type="caution">
    <text evidence="4">The sequence shown here is derived from an EMBL/GenBank/DDBJ whole genome shotgun (WGS) entry which is preliminary data.</text>
</comment>
<accession>A0A537IYZ5</accession>
<sequence>MLLAVAIFLATPSPVFAFVIQSGETITISETLRDDLYAAGETVLVTGAGTVDGDVAAAARSIAIGGKVTGGVFAAGQDVRIGGIIGRTVRAAGQAINIVGTVGIDAIVAAQEISVPQQVRIGRDLLAAGQEVRVAGDIGRYARVVGDTVVIGGKIGKGLRVDARRLTILPTARINGDVRYSAEEPIDVRPGAQITGRLERVPRPPQPEYLVYGMPIDFLLRVWEGAGLLLVGLVVVTLAPQGSREVTQSVLRRFPLSILTGFILLVVVPLVALVLSITLIGIPLAVAVLLLLAAAVYPSQIFVATAIGRVLLSPIGRRKVRPVSIHLMVAIGTLILALLFSIPFGWIVRLVAMVLGAGALGLTVWRSLGGWKKIGARLPLPVLLAPPKGPTR</sequence>